<name>A0ABS5U5N4_9BACT</name>
<evidence type="ECO:0000313" key="2">
    <source>
        <dbReference type="EMBL" id="MBT1070971.1"/>
    </source>
</evidence>
<dbReference type="SUPFAM" id="SSF53335">
    <property type="entry name" value="S-adenosyl-L-methionine-dependent methyltransferases"/>
    <property type="match status" value="1"/>
</dbReference>
<dbReference type="Gene3D" id="3.40.50.150">
    <property type="entry name" value="Vaccinia Virus protein VP39"/>
    <property type="match status" value="1"/>
</dbReference>
<evidence type="ECO:0000313" key="3">
    <source>
        <dbReference type="Proteomes" id="UP000784128"/>
    </source>
</evidence>
<gene>
    <name evidence="2" type="ORF">KJB30_04180</name>
</gene>
<dbReference type="RefSeq" id="WP_214296683.1">
    <property type="nucleotide sequence ID" value="NZ_JAHDYS010000003.1"/>
</dbReference>
<feature type="domain" description="Methyltransferase" evidence="1">
    <location>
        <begin position="132"/>
        <end position="243"/>
    </location>
</feature>
<accession>A0ABS5U5N4</accession>
<dbReference type="InterPro" id="IPR025714">
    <property type="entry name" value="Methyltranfer_dom"/>
</dbReference>
<dbReference type="Proteomes" id="UP000784128">
    <property type="component" value="Unassembled WGS sequence"/>
</dbReference>
<dbReference type="GO" id="GO:0032259">
    <property type="term" value="P:methylation"/>
    <property type="evidence" value="ECO:0007669"/>
    <property type="project" value="UniProtKB-KW"/>
</dbReference>
<evidence type="ECO:0000259" key="1">
    <source>
        <dbReference type="Pfam" id="PF13847"/>
    </source>
</evidence>
<comment type="caution">
    <text evidence="2">The sequence shown here is derived from an EMBL/GenBank/DDBJ whole genome shotgun (WGS) entry which is preliminary data.</text>
</comment>
<keyword evidence="2" id="KW-0808">Transferase</keyword>
<sequence length="268" mass="31480">MKKMHNMVALEESFVRFISEKNSQTIGKTREAYLEIRERFDFSSKKYRSLCENVHSLHEMFYLEADDVKLFNLYDKLEYLHVLRHLSYSFEKKTFLTKIKHFLKTLITRDIKSSQEHLLYLLHEQKNVVPIVVDYGAGLGRLSFEIGRQFTNTQIYLIDIDSVVLRFAEFYFKENLLNVATIKVDGNNLYPVLPDCNVCICSEVLEHVNAPIQVFNNIVNSLQSGGLLYGDFEDHLEEFLHVSTDLSDIRNALKDHFDKVFDCIYRKK</sequence>
<keyword evidence="3" id="KW-1185">Reference proteome</keyword>
<dbReference type="Pfam" id="PF13847">
    <property type="entry name" value="Methyltransf_31"/>
    <property type="match status" value="1"/>
</dbReference>
<dbReference type="GO" id="GO:0008168">
    <property type="term" value="F:methyltransferase activity"/>
    <property type="evidence" value="ECO:0007669"/>
    <property type="project" value="UniProtKB-KW"/>
</dbReference>
<reference evidence="2 3" key="1">
    <citation type="submission" date="2021-05" db="EMBL/GenBank/DDBJ databases">
        <title>The draft genome of Geobacter chapellei DSM 13688.</title>
        <authorList>
            <person name="Xu Z."/>
            <person name="Masuda Y."/>
            <person name="Itoh H."/>
            <person name="Senoo K."/>
        </authorList>
    </citation>
    <scope>NUCLEOTIDE SEQUENCE [LARGE SCALE GENOMIC DNA]</scope>
    <source>
        <strain evidence="2 3">DSM 13688</strain>
    </source>
</reference>
<organism evidence="2 3">
    <name type="scientific">Pelotalea chapellei</name>
    <dbReference type="NCBI Taxonomy" id="44671"/>
    <lineage>
        <taxon>Bacteria</taxon>
        <taxon>Pseudomonadati</taxon>
        <taxon>Thermodesulfobacteriota</taxon>
        <taxon>Desulfuromonadia</taxon>
        <taxon>Geobacterales</taxon>
        <taxon>Geobacteraceae</taxon>
        <taxon>Pelotalea</taxon>
    </lineage>
</organism>
<protein>
    <submittedName>
        <fullName evidence="2">Methyltransferase</fullName>
    </submittedName>
</protein>
<dbReference type="InterPro" id="IPR029063">
    <property type="entry name" value="SAM-dependent_MTases_sf"/>
</dbReference>
<keyword evidence="2" id="KW-0489">Methyltransferase</keyword>
<dbReference type="EMBL" id="JAHDYS010000003">
    <property type="protein sequence ID" value="MBT1070971.1"/>
    <property type="molecule type" value="Genomic_DNA"/>
</dbReference>
<proteinExistence type="predicted"/>